<dbReference type="OrthoDB" id="2376501at2"/>
<dbReference type="AlphaFoldDB" id="A0A1M6LQQ3"/>
<proteinExistence type="predicted"/>
<protein>
    <submittedName>
        <fullName evidence="1">Uncharacterized protein</fullName>
    </submittedName>
</protein>
<keyword evidence="2" id="KW-1185">Reference proteome</keyword>
<dbReference type="STRING" id="1830138.SAMN05443507_10347"/>
<organism evidence="1 2">
    <name type="scientific">Alicyclobacillus tolerans</name>
    <dbReference type="NCBI Taxonomy" id="90970"/>
    <lineage>
        <taxon>Bacteria</taxon>
        <taxon>Bacillati</taxon>
        <taxon>Bacillota</taxon>
        <taxon>Bacilli</taxon>
        <taxon>Bacillales</taxon>
        <taxon>Alicyclobacillaceae</taxon>
        <taxon>Alicyclobacillus</taxon>
    </lineage>
</organism>
<evidence type="ECO:0000313" key="1">
    <source>
        <dbReference type="EMBL" id="SHJ73392.1"/>
    </source>
</evidence>
<reference evidence="2" key="1">
    <citation type="submission" date="2016-11" db="EMBL/GenBank/DDBJ databases">
        <authorList>
            <person name="Varghese N."/>
            <person name="Submissions S."/>
        </authorList>
    </citation>
    <scope>NUCLEOTIDE SEQUENCE [LARGE SCALE GENOMIC DNA]</scope>
    <source>
        <strain evidence="2">USBA-503</strain>
    </source>
</reference>
<accession>A0A1M6LQQ3</accession>
<evidence type="ECO:0000313" key="2">
    <source>
        <dbReference type="Proteomes" id="UP000184016"/>
    </source>
</evidence>
<sequence>MTKMEELNARVERVERSVFEHSLCPKKLDELLDMQGEISDIRESFLNQPFTGIAVEELEDLRFRILECEFNVHIFASEAMYQSTEESMRRLNDLYETVSDGGENQ</sequence>
<dbReference type="RefSeq" id="WP_072872966.1">
    <property type="nucleotide sequence ID" value="NZ_FRAF01000003.1"/>
</dbReference>
<dbReference type="EMBL" id="FRAF01000003">
    <property type="protein sequence ID" value="SHJ73392.1"/>
    <property type="molecule type" value="Genomic_DNA"/>
</dbReference>
<name>A0A1M6LQQ3_9BACL</name>
<gene>
    <name evidence="1" type="ORF">SAMN05443507_10347</name>
</gene>
<dbReference type="Proteomes" id="UP000184016">
    <property type="component" value="Unassembled WGS sequence"/>
</dbReference>